<reference evidence="2" key="1">
    <citation type="submission" date="2022-08" db="EMBL/GenBank/DDBJ databases">
        <title>Genome Sequencing of Bacteroides fragilis Group Isolates with Nanopore Technology.</title>
        <authorList>
            <person name="Tisza M.J."/>
            <person name="Smith D."/>
            <person name="Dekker J.P."/>
        </authorList>
    </citation>
    <scope>NUCLEOTIDE SEQUENCE</scope>
    <source>
        <strain evidence="2">BFG-351</strain>
    </source>
</reference>
<accession>A0AAW5P1M7</accession>
<dbReference type="AlphaFoldDB" id="A0AAW5P1M7"/>
<feature type="domain" description="Transposase IS116/IS110/IS902 C-terminal" evidence="1">
    <location>
        <begin position="44"/>
        <end position="99"/>
    </location>
</feature>
<dbReference type="InterPro" id="IPR003346">
    <property type="entry name" value="Transposase_20"/>
</dbReference>
<dbReference type="Pfam" id="PF02371">
    <property type="entry name" value="Transposase_20"/>
    <property type="match status" value="1"/>
</dbReference>
<dbReference type="GO" id="GO:0003677">
    <property type="term" value="F:DNA binding"/>
    <property type="evidence" value="ECO:0007669"/>
    <property type="project" value="InterPro"/>
</dbReference>
<comment type="caution">
    <text evidence="2">The sequence shown here is derived from an EMBL/GenBank/DDBJ whole genome shotgun (WGS) entry which is preliminary data.</text>
</comment>
<evidence type="ECO:0000313" key="3">
    <source>
        <dbReference type="Proteomes" id="UP001204548"/>
    </source>
</evidence>
<gene>
    <name evidence="2" type="ORF">NXW97_19955</name>
</gene>
<evidence type="ECO:0000259" key="1">
    <source>
        <dbReference type="Pfam" id="PF02371"/>
    </source>
</evidence>
<dbReference type="Proteomes" id="UP001204548">
    <property type="component" value="Unassembled WGS sequence"/>
</dbReference>
<evidence type="ECO:0000313" key="2">
    <source>
        <dbReference type="EMBL" id="MCS2794242.1"/>
    </source>
</evidence>
<dbReference type="GO" id="GO:0004803">
    <property type="term" value="F:transposase activity"/>
    <property type="evidence" value="ECO:0007669"/>
    <property type="project" value="InterPro"/>
</dbReference>
<dbReference type="EMBL" id="JANUTS010000001">
    <property type="protein sequence ID" value="MCS2794242.1"/>
    <property type="molecule type" value="Genomic_DNA"/>
</dbReference>
<proteinExistence type="predicted"/>
<protein>
    <submittedName>
        <fullName evidence="2">Transposase</fullName>
    </submittedName>
</protein>
<sequence>MTCAISEVDIDLIGQYLEEIDLFQRHKQEKLTQMCQNEFPKEFENLQTIPGVKERSAASILAEIGADMKMFTASSLVSWCGFKPRNEESVGEIKSRRIRMVINIFER</sequence>
<organism evidence="2 3">
    <name type="scientific">Bacteroides faecis</name>
    <dbReference type="NCBI Taxonomy" id="674529"/>
    <lineage>
        <taxon>Bacteria</taxon>
        <taxon>Pseudomonadati</taxon>
        <taxon>Bacteroidota</taxon>
        <taxon>Bacteroidia</taxon>
        <taxon>Bacteroidales</taxon>
        <taxon>Bacteroidaceae</taxon>
        <taxon>Bacteroides</taxon>
    </lineage>
</organism>
<name>A0AAW5P1M7_9BACE</name>
<dbReference type="GO" id="GO:0006313">
    <property type="term" value="P:DNA transposition"/>
    <property type="evidence" value="ECO:0007669"/>
    <property type="project" value="InterPro"/>
</dbReference>